<proteinExistence type="predicted"/>
<evidence type="ECO:0000313" key="2">
    <source>
        <dbReference type="Proteomes" id="UP000012137"/>
    </source>
</evidence>
<reference evidence="1 2" key="1">
    <citation type="submission" date="2013-01" db="EMBL/GenBank/DDBJ databases">
        <authorList>
            <person name="Harkins D.M."/>
            <person name="Durkin A.S."/>
            <person name="Brinkac L.M."/>
            <person name="Haft D.H."/>
            <person name="Selengut J.D."/>
            <person name="Sanka R."/>
            <person name="DePew J."/>
            <person name="Purushe J."/>
            <person name="Peacock S.J."/>
            <person name="Thaipadungpanit J."/>
            <person name="Wuthiekanun V.W."/>
            <person name="Day N.P."/>
            <person name="Vinetz J.M."/>
            <person name="Sutton G.G."/>
            <person name="Nierman W.C."/>
            <person name="Fouts D.E."/>
        </authorList>
    </citation>
    <scope>NUCLEOTIDE SEQUENCE [LARGE SCALE GENOMIC DNA]</scope>
    <source>
        <strain evidence="1 2">L0374</strain>
    </source>
</reference>
<organism evidence="1 2">
    <name type="scientific">Leptospira interrogans serovar Pyrogenes str. L0374</name>
    <dbReference type="NCBI Taxonomy" id="1049928"/>
    <lineage>
        <taxon>Bacteria</taxon>
        <taxon>Pseudomonadati</taxon>
        <taxon>Spirochaetota</taxon>
        <taxon>Spirochaetia</taxon>
        <taxon>Leptospirales</taxon>
        <taxon>Leptospiraceae</taxon>
        <taxon>Leptospira</taxon>
    </lineage>
</organism>
<evidence type="ECO:0000313" key="1">
    <source>
        <dbReference type="EMBL" id="EMN29692.1"/>
    </source>
</evidence>
<protein>
    <submittedName>
        <fullName evidence="1">Uncharacterized protein</fullName>
    </submittedName>
</protein>
<dbReference type="Proteomes" id="UP000012137">
    <property type="component" value="Unassembled WGS sequence"/>
</dbReference>
<sequence length="169" mass="19356">MKGAECIFVMNPNEFQIQIVGQSSRSFPANNFSFLKSGEDIICNFIFDDMSSDPATCITIALTISCIDQFLKKATEIDKIIQSREGTFIPWDDRKKIMREMPVFRVSVILPQMYNDIVHLSMGYLHPLSIDQTQKNKLNIIHVPSLAEVSMPNYHFIKYVESCKKALIK</sequence>
<dbReference type="AlphaFoldDB" id="M6KPF8"/>
<gene>
    <name evidence="1" type="ORF">LEP1GSC083_2432</name>
</gene>
<name>M6KPF8_LEPIR</name>
<accession>M6KPF8</accession>
<dbReference type="EMBL" id="AHMZ02000110">
    <property type="protein sequence ID" value="EMN29692.1"/>
    <property type="molecule type" value="Genomic_DNA"/>
</dbReference>
<comment type="caution">
    <text evidence="1">The sequence shown here is derived from an EMBL/GenBank/DDBJ whole genome shotgun (WGS) entry which is preliminary data.</text>
</comment>